<comment type="caution">
    <text evidence="1">The sequence shown here is derived from an EMBL/GenBank/DDBJ whole genome shotgun (WGS) entry which is preliminary data.</text>
</comment>
<gene>
    <name evidence="1" type="ORF">SDC9_194986</name>
</gene>
<dbReference type="EMBL" id="VSSQ01108842">
    <property type="protein sequence ID" value="MPN47384.1"/>
    <property type="molecule type" value="Genomic_DNA"/>
</dbReference>
<accession>A0A645IGF5</accession>
<sequence>MKHLSADHNAVARSETLRRVFAVIEPFLHRDIGRRAVGMHNGRNVIKVCVRVSDHFFLVERLFLQLLKRGGELAGPHRLGERFSELQLRDLVRQAAFLRVFGCRFRELFFQPGRWRTVKPSVGARSRKQGMLSFGHQIFAPIPRSAVAKAPYCSLGSCVRAWTPN</sequence>
<proteinExistence type="predicted"/>
<evidence type="ECO:0000313" key="1">
    <source>
        <dbReference type="EMBL" id="MPN47384.1"/>
    </source>
</evidence>
<protein>
    <submittedName>
        <fullName evidence="1">Uncharacterized protein</fullName>
    </submittedName>
</protein>
<organism evidence="1">
    <name type="scientific">bioreactor metagenome</name>
    <dbReference type="NCBI Taxonomy" id="1076179"/>
    <lineage>
        <taxon>unclassified sequences</taxon>
        <taxon>metagenomes</taxon>
        <taxon>ecological metagenomes</taxon>
    </lineage>
</organism>
<reference evidence="1" key="1">
    <citation type="submission" date="2019-08" db="EMBL/GenBank/DDBJ databases">
        <authorList>
            <person name="Kucharzyk K."/>
            <person name="Murdoch R.W."/>
            <person name="Higgins S."/>
            <person name="Loffler F."/>
        </authorList>
    </citation>
    <scope>NUCLEOTIDE SEQUENCE</scope>
</reference>
<dbReference type="AlphaFoldDB" id="A0A645IGF5"/>
<name>A0A645IGF5_9ZZZZ</name>